<dbReference type="Pfam" id="PF02618">
    <property type="entry name" value="YceG"/>
    <property type="match status" value="1"/>
</dbReference>
<dbReference type="OrthoDB" id="9814591at2"/>
<comment type="catalytic activity">
    <reaction evidence="7">
        <text>a peptidoglycan chain = a peptidoglycan chain with N-acetyl-1,6-anhydromuramyl-[peptide] at the reducing end + a peptidoglycan chain with N-acetylglucosamine at the non-reducing end.</text>
        <dbReference type="EC" id="4.2.2.29"/>
    </reaction>
</comment>
<dbReference type="NCBIfam" id="TIGR00247">
    <property type="entry name" value="endolytic transglycosylase MltG"/>
    <property type="match status" value="1"/>
</dbReference>
<dbReference type="InterPro" id="IPR003770">
    <property type="entry name" value="MLTG-like"/>
</dbReference>
<protein>
    <recommendedName>
        <fullName evidence="7">Endolytic murein transglycosylase</fullName>
        <ecNumber evidence="7">4.2.2.29</ecNumber>
    </recommendedName>
    <alternativeName>
        <fullName evidence="7">Peptidoglycan lytic transglycosylase</fullName>
    </alternativeName>
    <alternativeName>
        <fullName evidence="7">Peptidoglycan polymerization terminase</fullName>
    </alternativeName>
</protein>
<comment type="subcellular location">
    <subcellularLocation>
        <location evidence="7">Cell membrane</location>
        <topology evidence="7">Single-pass membrane protein</topology>
    </subcellularLocation>
</comment>
<keyword evidence="10" id="KW-1185">Reference proteome</keyword>
<dbReference type="GO" id="GO:0005886">
    <property type="term" value="C:plasma membrane"/>
    <property type="evidence" value="ECO:0007669"/>
    <property type="project" value="UniProtKB-SubCell"/>
</dbReference>
<evidence type="ECO:0000313" key="9">
    <source>
        <dbReference type="EMBL" id="AZQ76507.1"/>
    </source>
</evidence>
<name>A0A3S9PVY2_9ACTO</name>
<evidence type="ECO:0000256" key="7">
    <source>
        <dbReference type="HAMAP-Rule" id="MF_02065"/>
    </source>
</evidence>
<dbReference type="CDD" id="cd08010">
    <property type="entry name" value="MltG_like"/>
    <property type="match status" value="1"/>
</dbReference>
<dbReference type="GO" id="GO:0009252">
    <property type="term" value="P:peptidoglycan biosynthetic process"/>
    <property type="evidence" value="ECO:0007669"/>
    <property type="project" value="UniProtKB-UniRule"/>
</dbReference>
<dbReference type="PANTHER" id="PTHR30518">
    <property type="entry name" value="ENDOLYTIC MUREIN TRANSGLYCOSYLASE"/>
    <property type="match status" value="1"/>
</dbReference>
<evidence type="ECO:0000313" key="10">
    <source>
        <dbReference type="Proteomes" id="UP000280344"/>
    </source>
</evidence>
<evidence type="ECO:0000256" key="8">
    <source>
        <dbReference type="SAM" id="MobiDB-lite"/>
    </source>
</evidence>
<dbReference type="AlphaFoldDB" id="A0A3S9PVY2"/>
<accession>A0A3S9PVY2</accession>
<dbReference type="EMBL" id="CP034593">
    <property type="protein sequence ID" value="AZQ76507.1"/>
    <property type="molecule type" value="Genomic_DNA"/>
</dbReference>
<organism evidence="9 10">
    <name type="scientific">Flaviflexus ciconiae</name>
    <dbReference type="NCBI Taxonomy" id="2496867"/>
    <lineage>
        <taxon>Bacteria</taxon>
        <taxon>Bacillati</taxon>
        <taxon>Actinomycetota</taxon>
        <taxon>Actinomycetes</taxon>
        <taxon>Actinomycetales</taxon>
        <taxon>Actinomycetaceae</taxon>
        <taxon>Flaviflexus</taxon>
    </lineage>
</organism>
<dbReference type="HAMAP" id="MF_02065">
    <property type="entry name" value="MltG"/>
    <property type="match status" value="1"/>
</dbReference>
<sequence length="410" mass="44529">MGDIFDAFSEDTDEAQESSKAQPKRRKKRGRAAAVIVLVLAVLAGITYTVLPNVRDWISNNPVSEILGDEVEDYEEGEEGEPARVTIPVGSTGSDMATVLYDNDVVKSTEAFIEAFNADTGAGSIQPGTYELPTKIPGQRAVELLQDYENHRVDVTITIPEGFTAQQVHERIANLMDVPLDDVLAAADDSEAIGLPEEAEGNPEGWYKPGQYLVSPDAEVESVLREMISARVSQLNSLDIADEDRQELLIKASILEREVNTEQYYSQVARVIENRLVDTASVNGRLQMDSTVLYGVGKSGGIPTGEDLANDNPYNSYMYAGLPPTPIGNPGISAIEGVLNPADGDWLYFVTVDLHTGETLFAATLEEHNANKAQLDAWLEENPNYGREDVSEVGGETDGAEETEGTEGEE</sequence>
<evidence type="ECO:0000256" key="1">
    <source>
        <dbReference type="ARBA" id="ARBA00022475"/>
    </source>
</evidence>
<keyword evidence="4 7" id="KW-0472">Membrane</keyword>
<feature type="region of interest" description="Disordered" evidence="8">
    <location>
        <begin position="380"/>
        <end position="410"/>
    </location>
</feature>
<keyword evidence="5 7" id="KW-0456">Lyase</keyword>
<evidence type="ECO:0000256" key="5">
    <source>
        <dbReference type="ARBA" id="ARBA00023239"/>
    </source>
</evidence>
<dbReference type="GO" id="GO:0071555">
    <property type="term" value="P:cell wall organization"/>
    <property type="evidence" value="ECO:0007669"/>
    <property type="project" value="UniProtKB-KW"/>
</dbReference>
<dbReference type="RefSeq" id="WP_126703315.1">
    <property type="nucleotide sequence ID" value="NZ_CP034593.1"/>
</dbReference>
<feature type="site" description="Important for catalytic activity" evidence="7">
    <location>
        <position position="258"/>
    </location>
</feature>
<evidence type="ECO:0000256" key="4">
    <source>
        <dbReference type="ARBA" id="ARBA00023136"/>
    </source>
</evidence>
<dbReference type="EC" id="4.2.2.29" evidence="7"/>
<feature type="transmembrane region" description="Helical" evidence="7">
    <location>
        <begin position="32"/>
        <end position="51"/>
    </location>
</feature>
<keyword evidence="1 7" id="KW-1003">Cell membrane</keyword>
<comment type="function">
    <text evidence="7">Functions as a peptidoglycan terminase that cleaves nascent peptidoglycan strands endolytically to terminate their elongation.</text>
</comment>
<comment type="similarity">
    <text evidence="7">Belongs to the transglycosylase MltG family.</text>
</comment>
<reference evidence="9 10" key="1">
    <citation type="submission" date="2018-12" db="EMBL/GenBank/DDBJ databases">
        <title>Complete genome sequence of Flaviflexus sp. H23T48.</title>
        <authorList>
            <person name="Bae J.-W."/>
            <person name="Lee J.-Y."/>
        </authorList>
    </citation>
    <scope>NUCLEOTIDE SEQUENCE [LARGE SCALE GENOMIC DNA]</scope>
    <source>
        <strain evidence="9 10">H23T48</strain>
    </source>
</reference>
<keyword evidence="2 7" id="KW-0812">Transmembrane</keyword>
<gene>
    <name evidence="7 9" type="primary">mltG</name>
    <name evidence="9" type="ORF">EJ997_03270</name>
</gene>
<proteinExistence type="inferred from homology"/>
<dbReference type="GO" id="GO:0008932">
    <property type="term" value="F:lytic endotransglycosylase activity"/>
    <property type="evidence" value="ECO:0007669"/>
    <property type="project" value="UniProtKB-UniRule"/>
</dbReference>
<keyword evidence="3 7" id="KW-1133">Transmembrane helix</keyword>
<feature type="region of interest" description="Disordered" evidence="8">
    <location>
        <begin position="1"/>
        <end position="26"/>
    </location>
</feature>
<dbReference type="Gene3D" id="3.30.1490.480">
    <property type="entry name" value="Endolytic murein transglycosylase"/>
    <property type="match status" value="1"/>
</dbReference>
<evidence type="ECO:0000256" key="3">
    <source>
        <dbReference type="ARBA" id="ARBA00022989"/>
    </source>
</evidence>
<dbReference type="KEGG" id="flh:EJ997_03270"/>
<evidence type="ECO:0000256" key="2">
    <source>
        <dbReference type="ARBA" id="ARBA00022692"/>
    </source>
</evidence>
<feature type="compositionally biased region" description="Acidic residues" evidence="8">
    <location>
        <begin position="398"/>
        <end position="410"/>
    </location>
</feature>
<evidence type="ECO:0000256" key="6">
    <source>
        <dbReference type="ARBA" id="ARBA00023316"/>
    </source>
</evidence>
<dbReference type="Proteomes" id="UP000280344">
    <property type="component" value="Chromosome"/>
</dbReference>
<keyword evidence="6 7" id="KW-0961">Cell wall biogenesis/degradation</keyword>
<dbReference type="PANTHER" id="PTHR30518:SF2">
    <property type="entry name" value="ENDOLYTIC MUREIN TRANSGLYCOSYLASE"/>
    <property type="match status" value="1"/>
</dbReference>